<name>A0A109KCI2_PSEFL</name>
<accession>A0A109KCI2</accession>
<dbReference type="Proteomes" id="UP000063434">
    <property type="component" value="Unassembled WGS sequence"/>
</dbReference>
<proteinExistence type="predicted"/>
<reference evidence="1 2" key="1">
    <citation type="submission" date="2015-05" db="EMBL/GenBank/DDBJ databases">
        <title>A genomic and transcriptomic approach to investigate the blue pigment phenotype in Pseudomonas fluorescens.</title>
        <authorList>
            <person name="Andreani N.A."/>
            <person name="Cardazzo B."/>
        </authorList>
    </citation>
    <scope>NUCLEOTIDE SEQUENCE [LARGE SCALE GENOMIC DNA]</scope>
    <source>
        <strain evidence="1 2">Ps_40</strain>
    </source>
</reference>
<dbReference type="PATRIC" id="fig|294.195.peg.6932"/>
<evidence type="ECO:0008006" key="3">
    <source>
        <dbReference type="Google" id="ProtNLM"/>
    </source>
</evidence>
<organism evidence="1 2">
    <name type="scientific">Pseudomonas fluorescens</name>
    <dbReference type="NCBI Taxonomy" id="294"/>
    <lineage>
        <taxon>Bacteria</taxon>
        <taxon>Pseudomonadati</taxon>
        <taxon>Pseudomonadota</taxon>
        <taxon>Gammaproteobacteria</taxon>
        <taxon>Pseudomonadales</taxon>
        <taxon>Pseudomonadaceae</taxon>
        <taxon>Pseudomonas</taxon>
    </lineage>
</organism>
<dbReference type="RefSeq" id="WP_155717332.1">
    <property type="nucleotide sequence ID" value="NZ_LCYC01000103.1"/>
</dbReference>
<sequence length="203" mass="22521">MTASVVFTANINGVDLDVVQTGGKRWITARDLATVLGYKCESGVRMAYSRHRKVERLQGHSIKVKIAGYGGSDARIFDEVAVIYFCEYSKRPGAFHLLRWLEAGGMQAGPAAPVPVADPVAANVLAFKSLSSPPPPNQTERRKGYCCELLKTLLDHSTDLEVMDLTHVVEAEVSDLLNRRHCPSLNNARYELYRRFWLKGGDV</sequence>
<protein>
    <recommendedName>
        <fullName evidence="3">Bro-N domain-containing protein</fullName>
    </recommendedName>
</protein>
<evidence type="ECO:0000313" key="2">
    <source>
        <dbReference type="Proteomes" id="UP000063434"/>
    </source>
</evidence>
<dbReference type="AlphaFoldDB" id="A0A109KCI2"/>
<gene>
    <name evidence="1" type="ORF">PFL603g_06519</name>
</gene>
<dbReference type="EMBL" id="LCYC01000103">
    <property type="protein sequence ID" value="KWV66754.1"/>
    <property type="molecule type" value="Genomic_DNA"/>
</dbReference>
<comment type="caution">
    <text evidence="1">The sequence shown here is derived from an EMBL/GenBank/DDBJ whole genome shotgun (WGS) entry which is preliminary data.</text>
</comment>
<evidence type="ECO:0000313" key="1">
    <source>
        <dbReference type="EMBL" id="KWV66754.1"/>
    </source>
</evidence>